<dbReference type="Proteomes" id="UP000095283">
    <property type="component" value="Unplaced"/>
</dbReference>
<evidence type="ECO:0000313" key="3">
    <source>
        <dbReference type="WBParaSite" id="Hba_04744"/>
    </source>
</evidence>
<keyword evidence="2" id="KW-1185">Reference proteome</keyword>
<name>A0A1I7WIA8_HETBA</name>
<accession>A0A1I7WIA8</accession>
<dbReference type="AlphaFoldDB" id="A0A1I7WIA8"/>
<sequence length="123" mass="14154">MNVLYTAMQSIDISLIFTDTLTEIIIKHIHRILAFLGSKLFIRTLFSNSLLGIQWGGVIHSLYSIIIFILLKNYKIILIICKHLILNKYIESGLLKLLQSVNTVCTSKIRYIICRINPFHIHG</sequence>
<feature type="transmembrane region" description="Helical" evidence="1">
    <location>
        <begin position="53"/>
        <end position="71"/>
    </location>
</feature>
<keyword evidence="1" id="KW-0812">Transmembrane</keyword>
<proteinExistence type="predicted"/>
<keyword evidence="1" id="KW-0472">Membrane</keyword>
<evidence type="ECO:0000313" key="2">
    <source>
        <dbReference type="Proteomes" id="UP000095283"/>
    </source>
</evidence>
<protein>
    <submittedName>
        <fullName evidence="3">Uncharacterized protein</fullName>
    </submittedName>
</protein>
<keyword evidence="1" id="KW-1133">Transmembrane helix</keyword>
<reference evidence="3" key="1">
    <citation type="submission" date="2016-11" db="UniProtKB">
        <authorList>
            <consortium name="WormBaseParasite"/>
        </authorList>
    </citation>
    <scope>IDENTIFICATION</scope>
</reference>
<dbReference type="WBParaSite" id="Hba_04744">
    <property type="protein sequence ID" value="Hba_04744"/>
    <property type="gene ID" value="Hba_04744"/>
</dbReference>
<evidence type="ECO:0000256" key="1">
    <source>
        <dbReference type="SAM" id="Phobius"/>
    </source>
</evidence>
<organism evidence="2 3">
    <name type="scientific">Heterorhabditis bacteriophora</name>
    <name type="common">Entomopathogenic nematode worm</name>
    <dbReference type="NCBI Taxonomy" id="37862"/>
    <lineage>
        <taxon>Eukaryota</taxon>
        <taxon>Metazoa</taxon>
        <taxon>Ecdysozoa</taxon>
        <taxon>Nematoda</taxon>
        <taxon>Chromadorea</taxon>
        <taxon>Rhabditida</taxon>
        <taxon>Rhabditina</taxon>
        <taxon>Rhabditomorpha</taxon>
        <taxon>Strongyloidea</taxon>
        <taxon>Heterorhabditidae</taxon>
        <taxon>Heterorhabditis</taxon>
    </lineage>
</organism>